<comment type="pathway">
    <text evidence="2">Carbohydrate biosynthesis; gluconeogenesis.</text>
</comment>
<dbReference type="Proteomes" id="UP001305606">
    <property type="component" value="Chromosome"/>
</dbReference>
<dbReference type="InterPro" id="IPR000652">
    <property type="entry name" value="Triosephosphate_isomerase"/>
</dbReference>
<comment type="catalytic activity">
    <reaction evidence="2">
        <text>D-glyceraldehyde 3-phosphate = dihydroxyacetone phosphate</text>
        <dbReference type="Rhea" id="RHEA:18585"/>
        <dbReference type="ChEBI" id="CHEBI:57642"/>
        <dbReference type="ChEBI" id="CHEBI:59776"/>
        <dbReference type="EC" id="5.3.1.1"/>
    </reaction>
</comment>
<dbReference type="PROSITE" id="PS51440">
    <property type="entry name" value="TIM_2"/>
    <property type="match status" value="1"/>
</dbReference>
<accession>A0ABY9V3D7</accession>
<evidence type="ECO:0000313" key="4">
    <source>
        <dbReference type="Proteomes" id="UP001305606"/>
    </source>
</evidence>
<comment type="subunit">
    <text evidence="2">Homodimer.</text>
</comment>
<dbReference type="GO" id="GO:0016853">
    <property type="term" value="F:isomerase activity"/>
    <property type="evidence" value="ECO:0007669"/>
    <property type="project" value="UniProtKB-KW"/>
</dbReference>
<dbReference type="RefSeq" id="WP_311037234.1">
    <property type="nucleotide sequence ID" value="NZ_CP117522.1"/>
</dbReference>
<organism evidence="3 4">
    <name type="scientific">Streptomyces luomodiensis</name>
    <dbReference type="NCBI Taxonomy" id="3026192"/>
    <lineage>
        <taxon>Bacteria</taxon>
        <taxon>Bacillati</taxon>
        <taxon>Actinomycetota</taxon>
        <taxon>Actinomycetes</taxon>
        <taxon>Kitasatosporales</taxon>
        <taxon>Streptomycetaceae</taxon>
        <taxon>Streptomyces</taxon>
    </lineage>
</organism>
<keyword evidence="2" id="KW-0324">Glycolysis</keyword>
<name>A0ABY9V3D7_9ACTN</name>
<comment type="similarity">
    <text evidence="2">Belongs to the triosephosphate isomerase family.</text>
</comment>
<comment type="subcellular location">
    <subcellularLocation>
        <location evidence="2">Cytoplasm</location>
    </subcellularLocation>
</comment>
<keyword evidence="1 2" id="KW-0413">Isomerase</keyword>
<proteinExistence type="inferred from homology"/>
<dbReference type="Pfam" id="PF00121">
    <property type="entry name" value="TIM"/>
    <property type="match status" value="1"/>
</dbReference>
<protein>
    <recommendedName>
        <fullName evidence="2">Triosephosphate isomerase</fullName>
        <ecNumber evidence="2">5.3.1.1</ecNumber>
    </recommendedName>
</protein>
<keyword evidence="2" id="KW-0963">Cytoplasm</keyword>
<evidence type="ECO:0000256" key="2">
    <source>
        <dbReference type="RuleBase" id="RU363013"/>
    </source>
</evidence>
<dbReference type="SUPFAM" id="SSF51351">
    <property type="entry name" value="Triosephosphate isomerase (TIM)"/>
    <property type="match status" value="1"/>
</dbReference>
<keyword evidence="4" id="KW-1185">Reference proteome</keyword>
<evidence type="ECO:0000313" key="3">
    <source>
        <dbReference type="EMBL" id="WNE98504.1"/>
    </source>
</evidence>
<dbReference type="InterPro" id="IPR035990">
    <property type="entry name" value="TIM_sf"/>
</dbReference>
<keyword evidence="2" id="KW-0312">Gluconeogenesis</keyword>
<comment type="pathway">
    <text evidence="2">Carbohydrate degradation; glycolysis; D-glyceraldehyde 3-phosphate from glycerone phosphate: step 1/1.</text>
</comment>
<evidence type="ECO:0000256" key="1">
    <source>
        <dbReference type="ARBA" id="ARBA00023235"/>
    </source>
</evidence>
<dbReference type="Gene3D" id="3.20.20.70">
    <property type="entry name" value="Aldolase class I"/>
    <property type="match status" value="1"/>
</dbReference>
<sequence length="274" mass="28008">MSAPAPSGPAVTIGVSLKMYFGHHQTLNWCRRIAAIAERHPAVTGGLVETFVLPSFPTLVPAAGLLAGTGVRIGAQDLSAEEPGALTGEVSGAQLKEIGCGYAEVGHAERRRLFHEDETVVAAKTAAALRHGLTPVLCVGEPERTDAGRAAERCAAEVESALAVAGRAGLLGSLIVAYEPQWAIGAPEPASPEHIRAVCTALSARLAERPELAGSRVVYGGSAGPGLLTRLGPEVGGLFLGRFAHDPGAFETILDEAAALHGTTVHGTTVAGVA</sequence>
<dbReference type="EMBL" id="CP117522">
    <property type="protein sequence ID" value="WNE98504.1"/>
    <property type="molecule type" value="Genomic_DNA"/>
</dbReference>
<dbReference type="CDD" id="cd00311">
    <property type="entry name" value="TIM"/>
    <property type="match status" value="1"/>
</dbReference>
<dbReference type="InterPro" id="IPR013785">
    <property type="entry name" value="Aldolase_TIM"/>
</dbReference>
<dbReference type="PANTHER" id="PTHR21139:SF2">
    <property type="entry name" value="TRIOSEPHOSPHATE ISOMERASE"/>
    <property type="match status" value="1"/>
</dbReference>
<gene>
    <name evidence="3" type="ORF">PS467_25820</name>
</gene>
<dbReference type="EC" id="5.3.1.1" evidence="2"/>
<reference evidence="3 4" key="1">
    <citation type="submission" date="2023-02" db="EMBL/GenBank/DDBJ databases">
        <title>Streptomyces sp. SCA4-21 with antifungal activity against Fusarium oxysporum f. sp. cubense, Streptomyces sp. SCA2-17 with antifungal activity against Fusarium oxysporum f. sp. cubense.</title>
        <authorList>
            <person name="Qi D."/>
        </authorList>
    </citation>
    <scope>NUCLEOTIDE SEQUENCE [LARGE SCALE GENOMIC DNA]</scope>
    <source>
        <strain evidence="3 4">SCA4-21</strain>
    </source>
</reference>
<dbReference type="PANTHER" id="PTHR21139">
    <property type="entry name" value="TRIOSEPHOSPHATE ISOMERASE"/>
    <property type="match status" value="1"/>
</dbReference>